<gene>
    <name evidence="3" type="ordered locus">LMRG_00130</name>
</gene>
<keyword evidence="1" id="KW-0472">Membrane</keyword>
<dbReference type="Gene3D" id="1.20.120.1420">
    <property type="entry name" value="LntA helical domain"/>
    <property type="match status" value="1"/>
</dbReference>
<accession>A0A0H3GDJ7</accession>
<dbReference type="Proteomes" id="UP000001288">
    <property type="component" value="Chromosome"/>
</dbReference>
<name>A0A0H3GDJ7_LISM4</name>
<evidence type="ECO:0000256" key="1">
    <source>
        <dbReference type="SAM" id="Phobius"/>
    </source>
</evidence>
<evidence type="ECO:0000313" key="4">
    <source>
        <dbReference type="Proteomes" id="UP000001288"/>
    </source>
</evidence>
<protein>
    <recommendedName>
        <fullName evidence="2">Listeria nuclear targeted protein A helical domain-containing protein</fullName>
    </recommendedName>
</protein>
<dbReference type="InterPro" id="IPR043113">
    <property type="entry name" value="LntA_helix"/>
</dbReference>
<keyword evidence="1" id="KW-1133">Transmembrane helix</keyword>
<dbReference type="HOGENOM" id="CLU_1336149_0_0_9"/>
<dbReference type="KEGG" id="lmt:LMRG_00130"/>
<reference evidence="4" key="1">
    <citation type="submission" date="2010-04" db="EMBL/GenBank/DDBJ databases">
        <title>The genome sequence of Listeria monocytogenes strain 10403S.</title>
        <authorList>
            <consortium name="The Broad Institute Genome Sequencing Platform"/>
            <consortium name="The Broad Institute Genome Sequencing Center for Infectious Disease."/>
            <person name="Borowsky M."/>
            <person name="Borodovsky M."/>
            <person name="Young S.K."/>
            <person name="Zeng Q."/>
            <person name="Koehrsen M."/>
            <person name="Fitzgerald M."/>
            <person name="Wiedmann M."/>
            <person name="Swaminathan B."/>
            <person name="Lauer P."/>
            <person name="Portnoy D."/>
            <person name="Cossart P."/>
            <person name="Buchrieser C."/>
            <person name="Higgins D."/>
            <person name="Abouelleil A."/>
            <person name="Alvarado L."/>
            <person name="Arachchi H.M."/>
            <person name="Berlin A."/>
            <person name="Borenstein D."/>
            <person name="Brown A."/>
            <person name="Chapman S.B."/>
            <person name="Chen Z."/>
            <person name="Dunbar C.D."/>
            <person name="Engels R."/>
            <person name="Freedman E."/>
            <person name="Gearin G."/>
            <person name="Gellesch M."/>
            <person name="Goldberg J."/>
            <person name="Griggs A."/>
            <person name="Gujja S."/>
            <person name="Heilman E."/>
            <person name="Heiman D."/>
            <person name="Howarth C."/>
            <person name="Jen D."/>
            <person name="Larson L."/>
            <person name="Lui A."/>
            <person name="MacDonald J."/>
            <person name="Mehta T."/>
            <person name="Montmayeur A."/>
            <person name="Neiman D."/>
            <person name="Park D."/>
            <person name="Pearson M."/>
            <person name="Priest M."/>
            <person name="Richards J."/>
            <person name="Roberts A."/>
            <person name="Saif S."/>
            <person name="Shea T."/>
            <person name="Shenoy N."/>
            <person name="Sisk P."/>
            <person name="Stolte C."/>
            <person name="Sykes S."/>
            <person name="Walk T."/>
            <person name="White J."/>
            <person name="Yandava C."/>
            <person name="Haas B."/>
            <person name="Nusbaum C."/>
            <person name="Birren B."/>
        </authorList>
    </citation>
    <scope>NUCLEOTIDE SEQUENCE [LARGE SCALE GENOMIC DNA]</scope>
    <source>
        <strain evidence="4">10403S</strain>
    </source>
</reference>
<dbReference type="InterPro" id="IPR054607">
    <property type="entry name" value="LntA_helical"/>
</dbReference>
<dbReference type="Pfam" id="PF22390">
    <property type="entry name" value="LntA_helical"/>
    <property type="match status" value="1"/>
</dbReference>
<evidence type="ECO:0000313" key="3">
    <source>
        <dbReference type="EMBL" id="AEO05448.1"/>
    </source>
</evidence>
<feature type="domain" description="Listeria nuclear targeted protein A helical" evidence="2">
    <location>
        <begin position="69"/>
        <end position="201"/>
    </location>
</feature>
<evidence type="ECO:0000259" key="2">
    <source>
        <dbReference type="Pfam" id="PF22390"/>
    </source>
</evidence>
<dbReference type="EMBL" id="CP002002">
    <property type="protein sequence ID" value="AEO05448.1"/>
    <property type="molecule type" value="Genomic_DNA"/>
</dbReference>
<feature type="transmembrane region" description="Helical" evidence="1">
    <location>
        <begin position="21"/>
        <end position="40"/>
    </location>
</feature>
<sequence>MKEGKRVKKLVAWFNGLSKMWKVVVIIGAVFVVIIALTTGEDEGEQTKTKKDSNKVVKTASRPKLSTKDLALIKADLAEFEARELSSEKILKDTIKEESWSGLDFANDNINQMIGTMKRYQQEILNIDAIKRSSEASADTQVFKKVFKEWSDFKIERIQVTIDLLNGKKDSEVAFKKSYPNQIIFKKVRTNKLQTALNNLKVGYELLDSQK</sequence>
<keyword evidence="1" id="KW-0812">Transmembrane</keyword>
<proteinExistence type="predicted"/>
<organism evidence="3 4">
    <name type="scientific">Listeria monocytogenes serotype 1/2a (strain 10403S)</name>
    <dbReference type="NCBI Taxonomy" id="393133"/>
    <lineage>
        <taxon>Bacteria</taxon>
        <taxon>Bacillati</taxon>
        <taxon>Bacillota</taxon>
        <taxon>Bacilli</taxon>
        <taxon>Bacillales</taxon>
        <taxon>Listeriaceae</taxon>
        <taxon>Listeria</taxon>
    </lineage>
</organism>
<dbReference type="AlphaFoldDB" id="A0A0H3GDJ7"/>